<gene>
    <name evidence="1" type="ORF">OMM_13523</name>
</gene>
<evidence type="ECO:0000313" key="2">
    <source>
        <dbReference type="Proteomes" id="UP000189670"/>
    </source>
</evidence>
<accession>A0A1V1NTK8</accession>
<evidence type="ECO:0000313" key="1">
    <source>
        <dbReference type="EMBL" id="ETR65917.1"/>
    </source>
</evidence>
<name>A0A1V1NTK8_9BACT</name>
<reference evidence="2" key="1">
    <citation type="submission" date="2012-11" db="EMBL/GenBank/DDBJ databases">
        <authorList>
            <person name="Lucero-Rivera Y.E."/>
            <person name="Tovar-Ramirez D."/>
        </authorList>
    </citation>
    <scope>NUCLEOTIDE SEQUENCE [LARGE SCALE GENOMIC DNA]</scope>
    <source>
        <strain evidence="2">Araruama</strain>
    </source>
</reference>
<organism evidence="1 2">
    <name type="scientific">Candidatus Magnetoglobus multicellularis str. Araruama</name>
    <dbReference type="NCBI Taxonomy" id="890399"/>
    <lineage>
        <taxon>Bacteria</taxon>
        <taxon>Pseudomonadati</taxon>
        <taxon>Thermodesulfobacteriota</taxon>
        <taxon>Desulfobacteria</taxon>
        <taxon>Desulfobacterales</taxon>
        <taxon>Desulfobacteraceae</taxon>
        <taxon>Candidatus Magnetoglobus</taxon>
    </lineage>
</organism>
<sequence length="407" mass="47003">NNTVTDRYALRGINAPRVVAFSATDKNNVTLDKFPEKSERKNSPFSYALAGYLKNIIKEGDAFDPDKYYVFLKTFYQKWIPENFSKEPIIPQYKNEMPEIRSGNGELLISRPGLRLTLPVYYETNVGEDLNISLASICSLLESSELEFDFIPHEQFIVEHNEIMGNDKWKIRLKFPGSYAFDVFVKDSKRNEVVSKTFYIKSLPPKSQEIRIHSGFKEICFKNSKYETEIYVKGGISPFKWEIQGLPEQFHWDTNSDSSTININGFIQEDIESISPHSFYPIAYDIRISVIDSMKNSCKASRCLLIISNEDYCKLGGKNNPFIVGYQSTNERDQAIHMMLRKEAEIKITTRKIQLNGQMETFFKKVINELWIDLKKQALDCNPASKVSLQEFYIKNTLLPIKNGVFL</sequence>
<dbReference type="AlphaFoldDB" id="A0A1V1NTK8"/>
<dbReference type="Proteomes" id="UP000189670">
    <property type="component" value="Unassembled WGS sequence"/>
</dbReference>
<comment type="caution">
    <text evidence="1">The sequence shown here is derived from an EMBL/GenBank/DDBJ whole genome shotgun (WGS) entry which is preliminary data.</text>
</comment>
<proteinExistence type="predicted"/>
<dbReference type="EMBL" id="ATBP01002386">
    <property type="protein sequence ID" value="ETR65917.1"/>
    <property type="molecule type" value="Genomic_DNA"/>
</dbReference>
<protein>
    <submittedName>
        <fullName evidence="1">Uncharacterized protein</fullName>
    </submittedName>
</protein>
<feature type="non-terminal residue" evidence="1">
    <location>
        <position position="1"/>
    </location>
</feature>